<organism evidence="1">
    <name type="scientific">Brassica campestris</name>
    <name type="common">Field mustard</name>
    <dbReference type="NCBI Taxonomy" id="3711"/>
    <lineage>
        <taxon>Eukaryota</taxon>
        <taxon>Viridiplantae</taxon>
        <taxon>Streptophyta</taxon>
        <taxon>Embryophyta</taxon>
        <taxon>Tracheophyta</taxon>
        <taxon>Spermatophyta</taxon>
        <taxon>Magnoliopsida</taxon>
        <taxon>eudicotyledons</taxon>
        <taxon>Gunneridae</taxon>
        <taxon>Pentapetalae</taxon>
        <taxon>rosids</taxon>
        <taxon>malvids</taxon>
        <taxon>Brassicales</taxon>
        <taxon>Brassicaceae</taxon>
        <taxon>Brassiceae</taxon>
        <taxon>Brassica</taxon>
    </lineage>
</organism>
<proteinExistence type="predicted"/>
<sequence length="52" mass="6339">MRKSTKPKEAKGTAVLALVILKFILNFTYVHCFCWELEWRHRRLHGKRRRRG</sequence>
<protein>
    <submittedName>
        <fullName evidence="1">Uncharacterized protein</fullName>
    </submittedName>
</protein>
<dbReference type="SMR" id="A0A3P6D7Z1"/>
<dbReference type="EMBL" id="LR031577">
    <property type="protein sequence ID" value="VDD16662.1"/>
    <property type="molecule type" value="Genomic_DNA"/>
</dbReference>
<accession>A0A3P6D7Z1</accession>
<gene>
    <name evidence="1" type="ORF">BRAA10T42375Z</name>
</gene>
<dbReference type="AlphaFoldDB" id="A0A3P6D7Z1"/>
<reference evidence="1" key="1">
    <citation type="submission" date="2018-11" db="EMBL/GenBank/DDBJ databases">
        <authorList>
            <consortium name="Genoscope - CEA"/>
            <person name="William W."/>
        </authorList>
    </citation>
    <scope>NUCLEOTIDE SEQUENCE</scope>
</reference>
<evidence type="ECO:0000313" key="1">
    <source>
        <dbReference type="EMBL" id="VDD16662.1"/>
    </source>
</evidence>
<name>A0A3P6D7Z1_BRACM</name>